<dbReference type="AlphaFoldDB" id="A0ABD3RGA6"/>
<dbReference type="Proteomes" id="UP001530377">
    <property type="component" value="Unassembled WGS sequence"/>
</dbReference>
<comment type="caution">
    <text evidence="2">The sequence shown here is derived from an EMBL/GenBank/DDBJ whole genome shotgun (WGS) entry which is preliminary data.</text>
</comment>
<proteinExistence type="predicted"/>
<evidence type="ECO:0000313" key="3">
    <source>
        <dbReference type="Proteomes" id="UP001530377"/>
    </source>
</evidence>
<feature type="region of interest" description="Disordered" evidence="1">
    <location>
        <begin position="25"/>
        <end position="71"/>
    </location>
</feature>
<evidence type="ECO:0000256" key="1">
    <source>
        <dbReference type="SAM" id="MobiDB-lite"/>
    </source>
</evidence>
<feature type="compositionally biased region" description="Basic and acidic residues" evidence="1">
    <location>
        <begin position="37"/>
        <end position="56"/>
    </location>
</feature>
<accession>A0ABD3RGA6</accession>
<protein>
    <submittedName>
        <fullName evidence="2">Uncharacterized protein</fullName>
    </submittedName>
</protein>
<keyword evidence="3" id="KW-1185">Reference proteome</keyword>
<dbReference type="EMBL" id="JALLPB020000316">
    <property type="protein sequence ID" value="KAL3810606.1"/>
    <property type="molecule type" value="Genomic_DNA"/>
</dbReference>
<reference evidence="2 3" key="1">
    <citation type="submission" date="2024-10" db="EMBL/GenBank/DDBJ databases">
        <title>Updated reference genomes for cyclostephanoid diatoms.</title>
        <authorList>
            <person name="Roberts W.R."/>
            <person name="Alverson A.J."/>
        </authorList>
    </citation>
    <scope>NUCLEOTIDE SEQUENCE [LARGE SCALE GENOMIC DNA]</scope>
    <source>
        <strain evidence="2 3">AJA228-03</strain>
    </source>
</reference>
<name>A0ABD3RGA6_9STRA</name>
<gene>
    <name evidence="2" type="ORF">ACHAXA_010564</name>
</gene>
<feature type="compositionally biased region" description="Acidic residues" evidence="1">
    <location>
        <begin position="62"/>
        <end position="71"/>
    </location>
</feature>
<sequence>MHSLMVEKGFRLKNEEEINAMTHQKQEVVKEGGQQRAESRQEMRRKIQKEAEEKMKMYTSAEVDEVANDEL</sequence>
<evidence type="ECO:0000313" key="2">
    <source>
        <dbReference type="EMBL" id="KAL3810606.1"/>
    </source>
</evidence>
<organism evidence="2 3">
    <name type="scientific">Cyclostephanos tholiformis</name>
    <dbReference type="NCBI Taxonomy" id="382380"/>
    <lineage>
        <taxon>Eukaryota</taxon>
        <taxon>Sar</taxon>
        <taxon>Stramenopiles</taxon>
        <taxon>Ochrophyta</taxon>
        <taxon>Bacillariophyta</taxon>
        <taxon>Coscinodiscophyceae</taxon>
        <taxon>Thalassiosirophycidae</taxon>
        <taxon>Stephanodiscales</taxon>
        <taxon>Stephanodiscaceae</taxon>
        <taxon>Cyclostephanos</taxon>
    </lineage>
</organism>